<dbReference type="Gene3D" id="2.60.120.40">
    <property type="match status" value="1"/>
</dbReference>
<dbReference type="PROSITE" id="PS50871">
    <property type="entry name" value="C1Q"/>
    <property type="match status" value="1"/>
</dbReference>
<reference evidence="6" key="2">
    <citation type="submission" date="2025-08" db="UniProtKB">
        <authorList>
            <consortium name="Ensembl"/>
        </authorList>
    </citation>
    <scope>IDENTIFICATION</scope>
</reference>
<protein>
    <recommendedName>
        <fullName evidence="5">C1q domain-containing protein</fullName>
    </recommendedName>
</protein>
<dbReference type="AlphaFoldDB" id="A0A4W6EK53"/>
<evidence type="ECO:0000256" key="3">
    <source>
        <dbReference type="ARBA" id="ARBA00022729"/>
    </source>
</evidence>
<dbReference type="InterPro" id="IPR050822">
    <property type="entry name" value="Cerebellin_Synaptic_Org"/>
</dbReference>
<keyword evidence="3 4" id="KW-0732">Signal</keyword>
<sequence>MSGWFLVVLLGCGLVRAQVLTDENGDSLILNPEQTTEADLRVLLLDLKTRVEKLEREREDRAKYQVAFSASLITTTEWTHHGPFNTDTKLVFRKVTTNIGEAYDPNTGIFTAPIRGLYYIRFTGCVGSPGSMNAALMKNGENMFAVFDTRGTHGSASNSMTLVLEAGDQLSITLWAEKSIFDQSRLSTFSGFLVFPMEFGDNFKQQQLKTKFKKTVILRRGRNLDS</sequence>
<accession>A0A4W6EK53</accession>
<reference evidence="6" key="3">
    <citation type="submission" date="2025-09" db="UniProtKB">
        <authorList>
            <consortium name="Ensembl"/>
        </authorList>
    </citation>
    <scope>IDENTIFICATION</scope>
</reference>
<evidence type="ECO:0000256" key="4">
    <source>
        <dbReference type="SAM" id="SignalP"/>
    </source>
</evidence>
<evidence type="ECO:0000313" key="7">
    <source>
        <dbReference type="Proteomes" id="UP000314980"/>
    </source>
</evidence>
<dbReference type="SUPFAM" id="SSF49842">
    <property type="entry name" value="TNF-like"/>
    <property type="match status" value="1"/>
</dbReference>
<dbReference type="PANTHER" id="PTHR22923:SF102">
    <property type="entry name" value="CEREBELLIN 13-RELATED"/>
    <property type="match status" value="1"/>
</dbReference>
<dbReference type="PANTHER" id="PTHR22923">
    <property type="entry name" value="CEREBELLIN-RELATED"/>
    <property type="match status" value="1"/>
</dbReference>
<keyword evidence="7" id="KW-1185">Reference proteome</keyword>
<evidence type="ECO:0000256" key="2">
    <source>
        <dbReference type="ARBA" id="ARBA00022525"/>
    </source>
</evidence>
<reference evidence="7" key="1">
    <citation type="submission" date="2015-09" db="EMBL/GenBank/DDBJ databases">
        <authorList>
            <person name="Sai Rama Sridatta P."/>
        </authorList>
    </citation>
    <scope>NUCLEOTIDE SEQUENCE [LARGE SCALE GENOMIC DNA]</scope>
</reference>
<feature type="signal peptide" evidence="4">
    <location>
        <begin position="1"/>
        <end position="17"/>
    </location>
</feature>
<dbReference type="InParanoid" id="A0A4W6EK53"/>
<dbReference type="InterPro" id="IPR001073">
    <property type="entry name" value="C1q_dom"/>
</dbReference>
<proteinExistence type="predicted"/>
<evidence type="ECO:0000259" key="5">
    <source>
        <dbReference type="PROSITE" id="PS50871"/>
    </source>
</evidence>
<feature type="chain" id="PRO_5021340975" description="C1q domain-containing protein" evidence="4">
    <location>
        <begin position="18"/>
        <end position="226"/>
    </location>
</feature>
<organism evidence="6 7">
    <name type="scientific">Lates calcarifer</name>
    <name type="common">Barramundi</name>
    <name type="synonym">Holocentrus calcarifer</name>
    <dbReference type="NCBI Taxonomy" id="8187"/>
    <lineage>
        <taxon>Eukaryota</taxon>
        <taxon>Metazoa</taxon>
        <taxon>Chordata</taxon>
        <taxon>Craniata</taxon>
        <taxon>Vertebrata</taxon>
        <taxon>Euteleostomi</taxon>
        <taxon>Actinopterygii</taxon>
        <taxon>Neopterygii</taxon>
        <taxon>Teleostei</taxon>
        <taxon>Neoteleostei</taxon>
        <taxon>Acanthomorphata</taxon>
        <taxon>Carangaria</taxon>
        <taxon>Carangaria incertae sedis</taxon>
        <taxon>Centropomidae</taxon>
        <taxon>Lates</taxon>
    </lineage>
</organism>
<dbReference type="InterPro" id="IPR008983">
    <property type="entry name" value="Tumour_necrosis_fac-like_dom"/>
</dbReference>
<dbReference type="GeneTree" id="ENSGT00950000183116"/>
<dbReference type="Ensembl" id="ENSLCAT00010039489.1">
    <property type="protein sequence ID" value="ENSLCAP00010038572.1"/>
    <property type="gene ID" value="ENSLCAG00010018052.1"/>
</dbReference>
<evidence type="ECO:0000256" key="1">
    <source>
        <dbReference type="ARBA" id="ARBA00004613"/>
    </source>
</evidence>
<dbReference type="GO" id="GO:0005576">
    <property type="term" value="C:extracellular region"/>
    <property type="evidence" value="ECO:0007669"/>
    <property type="project" value="UniProtKB-SubCell"/>
</dbReference>
<comment type="subcellular location">
    <subcellularLocation>
        <location evidence="1">Secreted</location>
    </subcellularLocation>
</comment>
<dbReference type="Pfam" id="PF00386">
    <property type="entry name" value="C1q"/>
    <property type="match status" value="1"/>
</dbReference>
<name>A0A4W6EK53_LATCA</name>
<dbReference type="Proteomes" id="UP000314980">
    <property type="component" value="Unassembled WGS sequence"/>
</dbReference>
<dbReference type="PRINTS" id="PR00007">
    <property type="entry name" value="COMPLEMNTC1Q"/>
</dbReference>
<dbReference type="SMART" id="SM00110">
    <property type="entry name" value="C1Q"/>
    <property type="match status" value="1"/>
</dbReference>
<evidence type="ECO:0000313" key="6">
    <source>
        <dbReference type="Ensembl" id="ENSLCAP00010038572.1"/>
    </source>
</evidence>
<feature type="domain" description="C1q" evidence="5">
    <location>
        <begin position="61"/>
        <end position="200"/>
    </location>
</feature>
<keyword evidence="2" id="KW-0964">Secreted</keyword>